<protein>
    <submittedName>
        <fullName evidence="1">Uncharacterized protein</fullName>
    </submittedName>
</protein>
<name>A0A9W7TLZ0_TRIRA</name>
<dbReference type="EMBL" id="JAFHDT010000015">
    <property type="protein sequence ID" value="KAI7799625.1"/>
    <property type="molecule type" value="Genomic_DNA"/>
</dbReference>
<gene>
    <name evidence="1" type="ORF">IRJ41_007625</name>
</gene>
<dbReference type="AlphaFoldDB" id="A0A9W7TLZ0"/>
<comment type="caution">
    <text evidence="1">The sequence shown here is derived from an EMBL/GenBank/DDBJ whole genome shotgun (WGS) entry which is preliminary data.</text>
</comment>
<reference evidence="1" key="1">
    <citation type="submission" date="2021-02" db="EMBL/GenBank/DDBJ databases">
        <title>Comparative genomics reveals that relaxation of natural selection precedes convergent phenotypic evolution of cavefish.</title>
        <authorList>
            <person name="Peng Z."/>
        </authorList>
    </citation>
    <scope>NUCLEOTIDE SEQUENCE</scope>
    <source>
        <tissue evidence="1">Muscle</tissue>
    </source>
</reference>
<proteinExistence type="predicted"/>
<keyword evidence="2" id="KW-1185">Reference proteome</keyword>
<organism evidence="1 2">
    <name type="scientific">Triplophysa rosa</name>
    <name type="common">Cave loach</name>
    <dbReference type="NCBI Taxonomy" id="992332"/>
    <lineage>
        <taxon>Eukaryota</taxon>
        <taxon>Metazoa</taxon>
        <taxon>Chordata</taxon>
        <taxon>Craniata</taxon>
        <taxon>Vertebrata</taxon>
        <taxon>Euteleostomi</taxon>
        <taxon>Actinopterygii</taxon>
        <taxon>Neopterygii</taxon>
        <taxon>Teleostei</taxon>
        <taxon>Ostariophysi</taxon>
        <taxon>Cypriniformes</taxon>
        <taxon>Nemacheilidae</taxon>
        <taxon>Triplophysa</taxon>
    </lineage>
</organism>
<sequence length="101" mass="11406">MSPFECSLGFQPPLFPSQELDASVPSALPFVWHCRRTWMRARRVLAQSSRRTKAAADRHRASPPAYVYGQRVWLSTKDLPLQAPSQAGSQVHWSIPHHQGS</sequence>
<accession>A0A9W7TLZ0</accession>
<dbReference type="Proteomes" id="UP001059041">
    <property type="component" value="Linkage Group LG15"/>
</dbReference>
<evidence type="ECO:0000313" key="1">
    <source>
        <dbReference type="EMBL" id="KAI7799625.1"/>
    </source>
</evidence>
<evidence type="ECO:0000313" key="2">
    <source>
        <dbReference type="Proteomes" id="UP001059041"/>
    </source>
</evidence>